<dbReference type="PANTHER" id="PTHR34894:SF5">
    <property type="entry name" value="EF-HAND DOMAIN-CONTAINING PROTEIN"/>
    <property type="match status" value="1"/>
</dbReference>
<dbReference type="PANTHER" id="PTHR34894">
    <property type="entry name" value="SAM-DEPENDENT METHYLTRANSFERASE RSMI, CONSERVED SITE"/>
    <property type="match status" value="1"/>
</dbReference>
<gene>
    <name evidence="3" type="primary">Contig3740.g4001</name>
    <name evidence="3" type="ORF">STYLEM_14361</name>
</gene>
<feature type="coiled-coil region" evidence="1">
    <location>
        <begin position="1116"/>
        <end position="1150"/>
    </location>
</feature>
<dbReference type="InParanoid" id="A0A078AVI6"/>
<evidence type="ECO:0000256" key="2">
    <source>
        <dbReference type="SAM" id="MobiDB-lite"/>
    </source>
</evidence>
<dbReference type="Proteomes" id="UP000039865">
    <property type="component" value="Unassembled WGS sequence"/>
</dbReference>
<feature type="compositionally biased region" description="Polar residues" evidence="2">
    <location>
        <begin position="634"/>
        <end position="647"/>
    </location>
</feature>
<reference evidence="3 4" key="1">
    <citation type="submission" date="2014-06" db="EMBL/GenBank/DDBJ databases">
        <authorList>
            <person name="Swart Estienne"/>
        </authorList>
    </citation>
    <scope>NUCLEOTIDE SEQUENCE [LARGE SCALE GENOMIC DNA]</scope>
    <source>
        <strain evidence="3 4">130c</strain>
    </source>
</reference>
<feature type="region of interest" description="Disordered" evidence="2">
    <location>
        <begin position="619"/>
        <end position="658"/>
    </location>
</feature>
<protein>
    <submittedName>
        <fullName evidence="3">Uncharacterized protein</fullName>
    </submittedName>
</protein>
<feature type="compositionally biased region" description="Basic and acidic residues" evidence="2">
    <location>
        <begin position="619"/>
        <end position="629"/>
    </location>
</feature>
<evidence type="ECO:0000313" key="3">
    <source>
        <dbReference type="EMBL" id="CDW85287.1"/>
    </source>
</evidence>
<organism evidence="3 4">
    <name type="scientific">Stylonychia lemnae</name>
    <name type="common">Ciliate</name>
    <dbReference type="NCBI Taxonomy" id="5949"/>
    <lineage>
        <taxon>Eukaryota</taxon>
        <taxon>Sar</taxon>
        <taxon>Alveolata</taxon>
        <taxon>Ciliophora</taxon>
        <taxon>Intramacronucleata</taxon>
        <taxon>Spirotrichea</taxon>
        <taxon>Stichotrichia</taxon>
        <taxon>Sporadotrichida</taxon>
        <taxon>Oxytrichidae</taxon>
        <taxon>Stylonychinae</taxon>
        <taxon>Stylonychia</taxon>
    </lineage>
</organism>
<sequence>MTFRESAAGSMLDNETSKFQNEILKKIDLHDKKHYVDTQHTDQDDAEMRDQNQGQPKYSKILKLENHHQRLSTVSSGFFTSRLSPLKRIEQNSELNRRLNRVKMGSRDVSYLREAQLKQSQQNTIRDDSPSKNIIVEEKDYTLLEKGGNIYPIITEQKVEFKQQRANSNVSIESQGSMNESIKIKQSINPLQSSKSLLKSSSLPQSGMMLYPLFIENYQKYKLDKKNRQVDQIQDDNELNVIFQQFQKRLFDYMENQTQHKLPLTFPVNQGMMQAFGMPSSRQQVEMLINWFDESLSNLMYLSLKSKDDTENEQKLLYQDNDFEKEAQRQLKKEKSQSNRIQELLEFTQRELLNQVSIQCQERGFLLQKVVNMRLGIQQDTINQLRYDKRQIHLKAKSNIFMLKEKHQKEIHDIENANMESKKSLMKLQDINLDLSGKIEQILKDLNDVKIKKKQFQKLNNHLIDSLIIKSNQLKAANSKFKFKINQVDDHENNPIIPVSHFSKKKTLKNLDRQSETNLDPNGLQAKAVAGISKKIWQSKSGSRLFKQTDNAELRQLQEQLKQRIASRVKKLLDDSGGIEEGDNSFISSEGFDNPDEQMTTQTRMMMKDNNEKVVEVDEEEKPKIEIQQKSRQKNLAEQTNHQQLYGQHTRKFERSGNNDFSTVEQLVVGKNAQLRSIDRNNVMVEPITPKLKQNTFQYSQFDSIKKKPQNNQQTQQYNHQISLFNQQTQKMDRESSFLRGIIQSQYTEKQVLSKSKSSESSRNFEDIGLQFPEDDILNESDFRSMQIEVKERPLIKIIKQGEDPETPKRKQNKFSKHKPDETPKNKQLVIDLNLEQFDNVEQLDVSQGGIVLVSMESSNDSQDHKKDMDDDNSNLRKQKEKEELKKFLEDNDDQNIENIQNEDFAIVQESDIEENEQYEKVNDKNMIFFNAKDSPLRENFEKQTTDAFKDRVGIIVNMILENINSDKMSKKQLLQLVVTNILKNEQDEIKTMVIEQIFGQDTVREGAYTTQTSRNDSPLIQRNELKNHGNYHLPSYLLSKPRDMGCQTDSLLAIDFLEQTDFEIIRKLEFIYNGPKPDPDADKKKKEKPMNPILEKLKEQTQGQKLEIERSNIILKELLYKIRELEEYVSTLEERKTQLEDQLDVNYKQKDRFVQQFDLWINSWHKGFVIGFERGMSSGYFKGAVESKDYGIQEGFQLGLKEGWSFGFDDGFKNGVRKIYQEAKDKGLDVNILTPVLNTFLSQSEKRQGILQHIQQKLFKIGPFKQLGPLVRGFTQKFNSYNDKKKRNYAKLGLKTVIKMIRQFYAAKIQNKEYLLTEFIYDECQKKFGHSKMAKKAFIQFVASAYYHMNQHIKINLCCSFMHINEKPFSNEVTNFYVAVVDAIEKCNIGLKSEYDEKTDRESISLTKAVEVMKDKLEMMLPTEIILELRSRIEKLKIKGQKTRQQSIDLDKYMDFMIRSFIKFHVDLINKPQLIYFSYTLYEKNQMTYNELYITLEILGGDTLRMLNELREHIIISKRDLLKLFQEGCKEEETVVIRYQQFHEIIKDSDIFQTKAARDIFGKLPFRGPVQKFQEQFDIQAAQLKLYINEIYSSQEYLDRMEHVEQKEYWYDRIYAIERNIGEVNSTLLYLSQVLVTESLKYMKNYRERIIKVMWEEKNGMKAPENVDVEQLIIHPNVGQFQEKNIKEHIKLKVEEITTNATPNFIKVKVTNLQTPNQSSKIQSNFNSTGSFFGIQTNKTNDNHHK</sequence>
<feature type="coiled-coil region" evidence="1">
    <location>
        <begin position="324"/>
        <end position="351"/>
    </location>
</feature>
<feature type="coiled-coil region" evidence="1">
    <location>
        <begin position="404"/>
        <end position="494"/>
    </location>
</feature>
<evidence type="ECO:0000313" key="4">
    <source>
        <dbReference type="Proteomes" id="UP000039865"/>
    </source>
</evidence>
<dbReference type="EMBL" id="CCKQ01013601">
    <property type="protein sequence ID" value="CDW85287.1"/>
    <property type="molecule type" value="Genomic_DNA"/>
</dbReference>
<name>A0A078AVI6_STYLE</name>
<accession>A0A078AVI6</accession>
<feature type="compositionally biased region" description="Basic and acidic residues" evidence="2">
    <location>
        <begin position="862"/>
        <end position="876"/>
    </location>
</feature>
<feature type="region of interest" description="Disordered" evidence="2">
    <location>
        <begin position="857"/>
        <end position="876"/>
    </location>
</feature>
<feature type="compositionally biased region" description="Basic and acidic residues" evidence="2">
    <location>
        <begin position="796"/>
        <end position="809"/>
    </location>
</feature>
<feature type="compositionally biased region" description="Basic and acidic residues" evidence="2">
    <location>
        <begin position="35"/>
        <end position="50"/>
    </location>
</feature>
<dbReference type="OrthoDB" id="313497at2759"/>
<proteinExistence type="predicted"/>
<evidence type="ECO:0000256" key="1">
    <source>
        <dbReference type="SAM" id="Coils"/>
    </source>
</evidence>
<feature type="region of interest" description="Disordered" evidence="2">
    <location>
        <begin position="35"/>
        <end position="54"/>
    </location>
</feature>
<keyword evidence="4" id="KW-1185">Reference proteome</keyword>
<keyword evidence="1" id="KW-0175">Coiled coil</keyword>
<feature type="region of interest" description="Disordered" evidence="2">
    <location>
        <begin position="796"/>
        <end position="827"/>
    </location>
</feature>